<dbReference type="InterPro" id="IPR015712">
    <property type="entry name" value="DNA-dir_RNA_pol_su2"/>
</dbReference>
<protein>
    <recommendedName>
        <fullName evidence="2">DNA-directed RNA polymerase</fullName>
        <ecNumber evidence="2">2.7.7.6</ecNumber>
    </recommendedName>
</protein>
<dbReference type="SUPFAM" id="SSF64484">
    <property type="entry name" value="beta and beta-prime subunits of DNA dependent RNA-polymerase"/>
    <property type="match status" value="1"/>
</dbReference>
<dbReference type="GO" id="GO:0003677">
    <property type="term" value="F:DNA binding"/>
    <property type="evidence" value="ECO:0007669"/>
    <property type="project" value="InterPro"/>
</dbReference>
<dbReference type="Gene3D" id="3.90.1110.10">
    <property type="entry name" value="RNA polymerase Rpb2, domain 2"/>
    <property type="match status" value="1"/>
</dbReference>
<dbReference type="GO" id="GO:0003899">
    <property type="term" value="F:DNA-directed RNA polymerase activity"/>
    <property type="evidence" value="ECO:0007669"/>
    <property type="project" value="UniProtKB-EC"/>
</dbReference>
<keyword evidence="3" id="KW-0240">DNA-directed RNA polymerase</keyword>
<gene>
    <name evidence="8" type="ORF">BDK51DRAFT_1998</name>
</gene>
<proteinExistence type="inferred from homology"/>
<dbReference type="FunFam" id="3.90.1100.10:FF:000003">
    <property type="entry name" value="DNA-directed RNA polymerase subunit beta"/>
    <property type="match status" value="1"/>
</dbReference>
<evidence type="ECO:0000256" key="3">
    <source>
        <dbReference type="ARBA" id="ARBA00022478"/>
    </source>
</evidence>
<evidence type="ECO:0000313" key="8">
    <source>
        <dbReference type="EMBL" id="RKO87100.1"/>
    </source>
</evidence>
<sequence>PTDDAHDDLDGEEDDYISQEDCWTVITSFFEEKGLVRQQLDSFDEFIENTMQEIVDDNSKITLQTTSQYTGEQGDVPTQYEIQFGQVYLSKPMSKDENTSMKPLHPQEARLRNLTYSAPLYVDIRMETRKALNSNPQNRAAANLGEMDFQVTDTIVPMGLVPIMLRSAYCTLAGLSEPEIASLGECPYDQGGYFIINGSEKVLIAQERMAQNVVYVFSKTPPSAYSFSCEIRSQAETGPKMASTLFIKMMG</sequence>
<evidence type="ECO:0000313" key="9">
    <source>
        <dbReference type="Proteomes" id="UP000269721"/>
    </source>
</evidence>
<dbReference type="EC" id="2.7.7.6" evidence="2"/>
<reference evidence="9" key="1">
    <citation type="journal article" date="2018" name="Nat. Microbiol.">
        <title>Leveraging single-cell genomics to expand the fungal tree of life.</title>
        <authorList>
            <person name="Ahrendt S.R."/>
            <person name="Quandt C.A."/>
            <person name="Ciobanu D."/>
            <person name="Clum A."/>
            <person name="Salamov A."/>
            <person name="Andreopoulos B."/>
            <person name="Cheng J.F."/>
            <person name="Woyke T."/>
            <person name="Pelin A."/>
            <person name="Henrissat B."/>
            <person name="Reynolds N.K."/>
            <person name="Benny G.L."/>
            <person name="Smith M.E."/>
            <person name="James T.Y."/>
            <person name="Grigoriev I.V."/>
        </authorList>
    </citation>
    <scope>NUCLEOTIDE SEQUENCE [LARGE SCALE GENOMIC DNA]</scope>
</reference>
<keyword evidence="9" id="KW-1185">Reference proteome</keyword>
<dbReference type="EMBL" id="KZ997680">
    <property type="protein sequence ID" value="RKO87100.1"/>
    <property type="molecule type" value="Genomic_DNA"/>
</dbReference>
<name>A0A4P9W8H1_9FUNG</name>
<dbReference type="PANTHER" id="PTHR20856">
    <property type="entry name" value="DNA-DIRECTED RNA POLYMERASE I SUBUNIT 2"/>
    <property type="match status" value="1"/>
</dbReference>
<feature type="non-terminal residue" evidence="8">
    <location>
        <position position="1"/>
    </location>
</feature>
<accession>A0A4P9W8H1</accession>
<dbReference type="AlphaFoldDB" id="A0A4P9W8H1"/>
<evidence type="ECO:0000256" key="4">
    <source>
        <dbReference type="ARBA" id="ARBA00022679"/>
    </source>
</evidence>
<dbReference type="Proteomes" id="UP000269721">
    <property type="component" value="Unassembled WGS sequence"/>
</dbReference>
<keyword evidence="5" id="KW-0548">Nucleotidyltransferase</keyword>
<dbReference type="Gene3D" id="3.90.1100.10">
    <property type="match status" value="1"/>
</dbReference>
<keyword evidence="6" id="KW-0804">Transcription</keyword>
<evidence type="ECO:0000256" key="5">
    <source>
        <dbReference type="ARBA" id="ARBA00022695"/>
    </source>
</evidence>
<dbReference type="GO" id="GO:0032549">
    <property type="term" value="F:ribonucleoside binding"/>
    <property type="evidence" value="ECO:0007669"/>
    <property type="project" value="InterPro"/>
</dbReference>
<evidence type="ECO:0000256" key="1">
    <source>
        <dbReference type="ARBA" id="ARBA00006835"/>
    </source>
</evidence>
<evidence type="ECO:0000259" key="7">
    <source>
        <dbReference type="Pfam" id="PF04563"/>
    </source>
</evidence>
<feature type="non-terminal residue" evidence="8">
    <location>
        <position position="251"/>
    </location>
</feature>
<dbReference type="GO" id="GO:0006351">
    <property type="term" value="P:DNA-templated transcription"/>
    <property type="evidence" value="ECO:0007669"/>
    <property type="project" value="InterPro"/>
</dbReference>
<dbReference type="OrthoDB" id="10248617at2759"/>
<feature type="domain" description="RNA polymerase beta subunit protrusion" evidence="7">
    <location>
        <begin position="34"/>
        <end position="210"/>
    </location>
</feature>
<evidence type="ECO:0000256" key="6">
    <source>
        <dbReference type="ARBA" id="ARBA00023163"/>
    </source>
</evidence>
<evidence type="ECO:0000256" key="2">
    <source>
        <dbReference type="ARBA" id="ARBA00012418"/>
    </source>
</evidence>
<dbReference type="Pfam" id="PF04563">
    <property type="entry name" value="RNA_pol_Rpb2_1"/>
    <property type="match status" value="1"/>
</dbReference>
<dbReference type="InterPro" id="IPR037034">
    <property type="entry name" value="RNA_pol_Rpb2_2_sf"/>
</dbReference>
<organism evidence="8 9">
    <name type="scientific">Blyttiomyces helicus</name>
    <dbReference type="NCBI Taxonomy" id="388810"/>
    <lineage>
        <taxon>Eukaryota</taxon>
        <taxon>Fungi</taxon>
        <taxon>Fungi incertae sedis</taxon>
        <taxon>Chytridiomycota</taxon>
        <taxon>Chytridiomycota incertae sedis</taxon>
        <taxon>Chytridiomycetes</taxon>
        <taxon>Chytridiomycetes incertae sedis</taxon>
        <taxon>Blyttiomyces</taxon>
    </lineage>
</organism>
<dbReference type="GO" id="GO:0000428">
    <property type="term" value="C:DNA-directed RNA polymerase complex"/>
    <property type="evidence" value="ECO:0007669"/>
    <property type="project" value="UniProtKB-KW"/>
</dbReference>
<comment type="similarity">
    <text evidence="1">Belongs to the RNA polymerase beta chain family.</text>
</comment>
<keyword evidence="4" id="KW-0808">Transferase</keyword>
<dbReference type="InterPro" id="IPR007644">
    <property type="entry name" value="RNA_pol_bsu_protrusion"/>
</dbReference>